<dbReference type="GO" id="GO:0003676">
    <property type="term" value="F:nucleic acid binding"/>
    <property type="evidence" value="ECO:0007669"/>
    <property type="project" value="InterPro"/>
</dbReference>
<proteinExistence type="predicted"/>
<keyword evidence="2" id="KW-1185">Reference proteome</keyword>
<organism evidence="1 2">
    <name type="scientific">Solanum verrucosum</name>
    <dbReference type="NCBI Taxonomy" id="315347"/>
    <lineage>
        <taxon>Eukaryota</taxon>
        <taxon>Viridiplantae</taxon>
        <taxon>Streptophyta</taxon>
        <taxon>Embryophyta</taxon>
        <taxon>Tracheophyta</taxon>
        <taxon>Spermatophyta</taxon>
        <taxon>Magnoliopsida</taxon>
        <taxon>eudicotyledons</taxon>
        <taxon>Gunneridae</taxon>
        <taxon>Pentapetalae</taxon>
        <taxon>asterids</taxon>
        <taxon>lamiids</taxon>
        <taxon>Solanales</taxon>
        <taxon>Solanaceae</taxon>
        <taxon>Solanoideae</taxon>
        <taxon>Solaneae</taxon>
        <taxon>Solanum</taxon>
    </lineage>
</organism>
<evidence type="ECO:0000313" key="1">
    <source>
        <dbReference type="EMBL" id="WMV24150.1"/>
    </source>
</evidence>
<name>A0AAF0QN04_SOLVR</name>
<dbReference type="PANTHER" id="PTHR45835">
    <property type="entry name" value="YALI0A06105P"/>
    <property type="match status" value="1"/>
</dbReference>
<protein>
    <recommendedName>
        <fullName evidence="3">Integrase catalytic domain-containing protein</fullName>
    </recommendedName>
</protein>
<gene>
    <name evidence="1" type="ORF">MTR67_017535</name>
</gene>
<feature type="non-terminal residue" evidence="1">
    <location>
        <position position="1"/>
    </location>
</feature>
<dbReference type="InterPro" id="IPR036397">
    <property type="entry name" value="RNaseH_sf"/>
</dbReference>
<dbReference type="SUPFAM" id="SSF53098">
    <property type="entry name" value="Ribonuclease H-like"/>
    <property type="match status" value="1"/>
</dbReference>
<sequence>VCLSLEEQICCFVKELRLDLQIQALKVVASAKSFQEVVEFVMEVDGVKPYSFCKTPSPKQAKNADFEKLQEEHTIQTLEDMLRACVNDFKGSWDDHLPLIEFAYNNSYHSKIQMAPYEALYGRRCRSPVGWCHYEGGDEGWQEKEAQSQICRPLPNLEKD</sequence>
<dbReference type="PANTHER" id="PTHR45835:SF99">
    <property type="entry name" value="CHROMO DOMAIN-CONTAINING PROTEIN-RELATED"/>
    <property type="match status" value="1"/>
</dbReference>
<dbReference type="Proteomes" id="UP001234989">
    <property type="component" value="Chromosome 4"/>
</dbReference>
<dbReference type="EMBL" id="CP133615">
    <property type="protein sequence ID" value="WMV24150.1"/>
    <property type="molecule type" value="Genomic_DNA"/>
</dbReference>
<dbReference type="AlphaFoldDB" id="A0AAF0QN04"/>
<evidence type="ECO:0000313" key="2">
    <source>
        <dbReference type="Proteomes" id="UP001234989"/>
    </source>
</evidence>
<accession>A0AAF0QN04</accession>
<dbReference type="Gene3D" id="3.30.420.10">
    <property type="entry name" value="Ribonuclease H-like superfamily/Ribonuclease H"/>
    <property type="match status" value="1"/>
</dbReference>
<evidence type="ECO:0008006" key="3">
    <source>
        <dbReference type="Google" id="ProtNLM"/>
    </source>
</evidence>
<dbReference type="InterPro" id="IPR012337">
    <property type="entry name" value="RNaseH-like_sf"/>
</dbReference>
<reference evidence="1" key="1">
    <citation type="submission" date="2023-08" db="EMBL/GenBank/DDBJ databases">
        <title>A de novo genome assembly of Solanum verrucosum Schlechtendal, a Mexican diploid species geographically isolated from the other diploid A-genome species in potato relatives.</title>
        <authorList>
            <person name="Hosaka K."/>
        </authorList>
    </citation>
    <scope>NUCLEOTIDE SEQUENCE</scope>
    <source>
        <tissue evidence="1">Young leaves</tissue>
    </source>
</reference>